<dbReference type="Proteomes" id="UP001151760">
    <property type="component" value="Unassembled WGS sequence"/>
</dbReference>
<comment type="caution">
    <text evidence="2">The sequence shown here is derived from an EMBL/GenBank/DDBJ whole genome shotgun (WGS) entry which is preliminary data.</text>
</comment>
<sequence>MKNPARVHSVVERKGNKDAEFPDERFLSVVDKLGKKRENDASIQKSNGLATLEKKMEARTDGKQMLHNKELPKDCYKVLIDTSLVDAACIPDVGNNGFKIVKDAVGDFFAWPKGQLVLKDYNIKEEANGTHIGIFRDFDILINGSTLDIHLYWEGKGTTAIPDQGVYGPLISAITVTPS</sequence>
<dbReference type="Pfam" id="PF11721">
    <property type="entry name" value="Malectin"/>
    <property type="match status" value="1"/>
</dbReference>
<keyword evidence="3" id="KW-1185">Reference proteome</keyword>
<evidence type="ECO:0000259" key="1">
    <source>
        <dbReference type="Pfam" id="PF11721"/>
    </source>
</evidence>
<evidence type="ECO:0000313" key="3">
    <source>
        <dbReference type="Proteomes" id="UP001151760"/>
    </source>
</evidence>
<reference evidence="2" key="2">
    <citation type="submission" date="2022-01" db="EMBL/GenBank/DDBJ databases">
        <authorList>
            <person name="Yamashiro T."/>
            <person name="Shiraishi A."/>
            <person name="Satake H."/>
            <person name="Nakayama K."/>
        </authorList>
    </citation>
    <scope>NUCLEOTIDE SEQUENCE</scope>
</reference>
<evidence type="ECO:0000313" key="2">
    <source>
        <dbReference type="EMBL" id="GJT44479.1"/>
    </source>
</evidence>
<accession>A0ABQ5E044</accession>
<reference evidence="2" key="1">
    <citation type="journal article" date="2022" name="Int. J. Mol. Sci.">
        <title>Draft Genome of Tanacetum Coccineum: Genomic Comparison of Closely Related Tanacetum-Family Plants.</title>
        <authorList>
            <person name="Yamashiro T."/>
            <person name="Shiraishi A."/>
            <person name="Nakayama K."/>
            <person name="Satake H."/>
        </authorList>
    </citation>
    <scope>NUCLEOTIDE SEQUENCE</scope>
</reference>
<organism evidence="2 3">
    <name type="scientific">Tanacetum coccineum</name>
    <dbReference type="NCBI Taxonomy" id="301880"/>
    <lineage>
        <taxon>Eukaryota</taxon>
        <taxon>Viridiplantae</taxon>
        <taxon>Streptophyta</taxon>
        <taxon>Embryophyta</taxon>
        <taxon>Tracheophyta</taxon>
        <taxon>Spermatophyta</taxon>
        <taxon>Magnoliopsida</taxon>
        <taxon>eudicotyledons</taxon>
        <taxon>Gunneridae</taxon>
        <taxon>Pentapetalae</taxon>
        <taxon>asterids</taxon>
        <taxon>campanulids</taxon>
        <taxon>Asterales</taxon>
        <taxon>Asteraceae</taxon>
        <taxon>Asteroideae</taxon>
        <taxon>Anthemideae</taxon>
        <taxon>Anthemidinae</taxon>
        <taxon>Tanacetum</taxon>
    </lineage>
</organism>
<dbReference type="InterPro" id="IPR021720">
    <property type="entry name" value="Malectin_dom"/>
</dbReference>
<protein>
    <submittedName>
        <fullName evidence="2">Transposase, Tnp1/En/Spm-like protein</fullName>
    </submittedName>
</protein>
<gene>
    <name evidence="2" type="ORF">Tco_0953194</name>
</gene>
<proteinExistence type="predicted"/>
<name>A0ABQ5E044_9ASTR</name>
<feature type="domain" description="Malectin" evidence="1">
    <location>
        <begin position="114"/>
        <end position="174"/>
    </location>
</feature>
<dbReference type="EMBL" id="BQNB010015817">
    <property type="protein sequence ID" value="GJT44479.1"/>
    <property type="molecule type" value="Genomic_DNA"/>
</dbReference>
<dbReference type="Gene3D" id="2.60.120.430">
    <property type="entry name" value="Galactose-binding lectin"/>
    <property type="match status" value="1"/>
</dbReference>